<proteinExistence type="predicted"/>
<feature type="compositionally biased region" description="Polar residues" evidence="1">
    <location>
        <begin position="45"/>
        <end position="54"/>
    </location>
</feature>
<reference evidence="2" key="1">
    <citation type="submission" date="2020-08" db="EMBL/GenBank/DDBJ databases">
        <title>Multicomponent nature underlies the extraordinary mechanical properties of spider dragline silk.</title>
        <authorList>
            <person name="Kono N."/>
            <person name="Nakamura H."/>
            <person name="Mori M."/>
            <person name="Yoshida Y."/>
            <person name="Ohtoshi R."/>
            <person name="Malay A.D."/>
            <person name="Moran D.A.P."/>
            <person name="Tomita M."/>
            <person name="Numata K."/>
            <person name="Arakawa K."/>
        </authorList>
    </citation>
    <scope>NUCLEOTIDE SEQUENCE</scope>
</reference>
<evidence type="ECO:0000256" key="1">
    <source>
        <dbReference type="SAM" id="MobiDB-lite"/>
    </source>
</evidence>
<dbReference type="EMBL" id="BMAW01056861">
    <property type="protein sequence ID" value="GFT08077.1"/>
    <property type="molecule type" value="Genomic_DNA"/>
</dbReference>
<protein>
    <submittedName>
        <fullName evidence="2">Uncharacterized protein</fullName>
    </submittedName>
</protein>
<comment type="caution">
    <text evidence="2">The sequence shown here is derived from an EMBL/GenBank/DDBJ whole genome shotgun (WGS) entry which is preliminary data.</text>
</comment>
<sequence length="78" mass="8403">MAGFTKLVQRFEETGSLEDRVRSGRPNLRQTRSACVAAEMETLASESAAGTSSAREAGRRLGFSPSSIHNILHGVLNQ</sequence>
<dbReference type="OrthoDB" id="6430321at2759"/>
<organism evidence="2 3">
    <name type="scientific">Nephila pilipes</name>
    <name type="common">Giant wood spider</name>
    <name type="synonym">Nephila maculata</name>
    <dbReference type="NCBI Taxonomy" id="299642"/>
    <lineage>
        <taxon>Eukaryota</taxon>
        <taxon>Metazoa</taxon>
        <taxon>Ecdysozoa</taxon>
        <taxon>Arthropoda</taxon>
        <taxon>Chelicerata</taxon>
        <taxon>Arachnida</taxon>
        <taxon>Araneae</taxon>
        <taxon>Araneomorphae</taxon>
        <taxon>Entelegynae</taxon>
        <taxon>Araneoidea</taxon>
        <taxon>Nephilidae</taxon>
        <taxon>Nephila</taxon>
    </lineage>
</organism>
<accession>A0A8X6TF35</accession>
<evidence type="ECO:0000313" key="3">
    <source>
        <dbReference type="Proteomes" id="UP000887013"/>
    </source>
</evidence>
<evidence type="ECO:0000313" key="2">
    <source>
        <dbReference type="EMBL" id="GFT08077.1"/>
    </source>
</evidence>
<gene>
    <name evidence="2" type="ORF">NPIL_90581</name>
</gene>
<dbReference type="AlphaFoldDB" id="A0A8X6TF35"/>
<dbReference type="Proteomes" id="UP000887013">
    <property type="component" value="Unassembled WGS sequence"/>
</dbReference>
<name>A0A8X6TF35_NEPPI</name>
<keyword evidence="3" id="KW-1185">Reference proteome</keyword>
<feature type="region of interest" description="Disordered" evidence="1">
    <location>
        <begin position="45"/>
        <end position="65"/>
    </location>
</feature>